<dbReference type="AlphaFoldDB" id="W0HZ06"/>
<dbReference type="PANTHER" id="PTHR30006:SF2">
    <property type="entry name" value="ABC TRANSPORTER SUBSTRATE-BINDING PROTEIN"/>
    <property type="match status" value="1"/>
</dbReference>
<dbReference type="EMBL" id="CP006570">
    <property type="protein sequence ID" value="AHF79086.1"/>
    <property type="molecule type" value="Genomic_DNA"/>
</dbReference>
<dbReference type="PATRIC" id="fig|1239307.3.peg.4560"/>
<dbReference type="HOGENOM" id="CLU_026974_0_0_6"/>
<keyword evidence="3" id="KW-1185">Reference proteome</keyword>
<dbReference type="SUPFAM" id="SSF53850">
    <property type="entry name" value="Periplasmic binding protein-like II"/>
    <property type="match status" value="1"/>
</dbReference>
<keyword evidence="2" id="KW-0614">Plasmid</keyword>
<evidence type="ECO:0000313" key="3">
    <source>
        <dbReference type="Proteomes" id="UP000019028"/>
    </source>
</evidence>
<dbReference type="PANTHER" id="PTHR30006">
    <property type="entry name" value="THIAMINE-BINDING PERIPLASMIC PROTEIN-RELATED"/>
    <property type="match status" value="1"/>
</dbReference>
<sequence>MLGALALTTAHAEPLNQRFATLYAAAKPEKEVVFYNTFRQDTNRKLVSYWRENFPDIALKIVQKQSLDLIPTVESEKAAGKTLADVVMINEPFVANEWKKKGWFAPYKVSDFDQFPTQYRDPDGAWYVTGVSLLTAAYNTNAFPDKAQLPKNLPAFTDPKWKGKMLLGDPKVAASNQAFFLALLNNGKLNWDTLQGLARQDILFTRGNSDSARLIATGERVLSPMVSSQNVITAREKGQPIDFYVLDEGAILVMQPVGVFAGSPHPASAKLLMETLASVEGQQVVAAAGAYWPTHPAADAPDHLPKLASLNPEGGDVEIGGEASKAFLTRFSDVFNRH</sequence>
<evidence type="ECO:0000256" key="1">
    <source>
        <dbReference type="ARBA" id="ARBA00022729"/>
    </source>
</evidence>
<dbReference type="Pfam" id="PF13343">
    <property type="entry name" value="SBP_bac_6"/>
    <property type="match status" value="1"/>
</dbReference>
<name>W0HZ06_9GAMM</name>
<accession>W0HZ06</accession>
<protein>
    <submittedName>
        <fullName evidence="2">ABC-type Fe3+ transport system, substrate binding component</fullName>
    </submittedName>
</protein>
<reference evidence="2 3" key="1">
    <citation type="journal article" date="2014" name="Genome Biol. Evol.">
        <title>Genome degeneration and adaptation in a nascent stage of symbiosis.</title>
        <authorList>
            <person name="Oakeson K.F."/>
            <person name="Gil R."/>
            <person name="Clayton A.L."/>
            <person name="Dunn D.M."/>
            <person name="von Niederhausern A.C."/>
            <person name="Hamil C."/>
            <person name="Aoyagi A."/>
            <person name="Duval B."/>
            <person name="Baca A."/>
            <person name="Silva F.J."/>
            <person name="Vallier A."/>
            <person name="Jackson D.G."/>
            <person name="Latorre A."/>
            <person name="Weiss R.B."/>
            <person name="Heddi A."/>
            <person name="Moya A."/>
            <person name="Dale C."/>
        </authorList>
    </citation>
    <scope>NUCLEOTIDE SEQUENCE [LARGE SCALE GENOMIC DNA]</scope>
    <source>
        <strain evidence="2 3">HS1</strain>
        <plasmid evidence="3">Plasmid pHS1</plasmid>
    </source>
</reference>
<keyword evidence="1" id="KW-0732">Signal</keyword>
<dbReference type="KEGG" id="sod:Sant_P0039"/>
<organism evidence="2 3">
    <name type="scientific">Sodalis praecaptivus</name>
    <dbReference type="NCBI Taxonomy" id="1239307"/>
    <lineage>
        <taxon>Bacteria</taxon>
        <taxon>Pseudomonadati</taxon>
        <taxon>Pseudomonadota</taxon>
        <taxon>Gammaproteobacteria</taxon>
        <taxon>Enterobacterales</taxon>
        <taxon>Bruguierivoracaceae</taxon>
        <taxon>Sodalis</taxon>
    </lineage>
</organism>
<geneLocation type="plasmid" evidence="2 3">
    <name>pHS1</name>
</geneLocation>
<gene>
    <name evidence="2" type="ORF">Sant_P0039</name>
</gene>
<evidence type="ECO:0000313" key="2">
    <source>
        <dbReference type="EMBL" id="AHF79086.1"/>
    </source>
</evidence>
<dbReference type="Gene3D" id="3.40.190.10">
    <property type="entry name" value="Periplasmic binding protein-like II"/>
    <property type="match status" value="2"/>
</dbReference>
<proteinExistence type="predicted"/>
<dbReference type="Proteomes" id="UP000019028">
    <property type="component" value="Plasmid pHS1"/>
</dbReference>